<organism evidence="3 4">
    <name type="scientific">Cordylochernes scorpioides</name>
    <dbReference type="NCBI Taxonomy" id="51811"/>
    <lineage>
        <taxon>Eukaryota</taxon>
        <taxon>Metazoa</taxon>
        <taxon>Ecdysozoa</taxon>
        <taxon>Arthropoda</taxon>
        <taxon>Chelicerata</taxon>
        <taxon>Arachnida</taxon>
        <taxon>Pseudoscorpiones</taxon>
        <taxon>Cheliferoidea</taxon>
        <taxon>Chernetidae</taxon>
        <taxon>Cordylochernes</taxon>
    </lineage>
</organism>
<dbReference type="SMART" id="SM00645">
    <property type="entry name" value="Pept_C1"/>
    <property type="match status" value="1"/>
</dbReference>
<dbReference type="SUPFAM" id="SSF54001">
    <property type="entry name" value="Cysteine proteinases"/>
    <property type="match status" value="1"/>
</dbReference>
<dbReference type="InterPro" id="IPR025661">
    <property type="entry name" value="Pept_asp_AS"/>
</dbReference>
<evidence type="ECO:0000313" key="3">
    <source>
        <dbReference type="EMBL" id="UYV64289.1"/>
    </source>
</evidence>
<dbReference type="Pfam" id="PF00112">
    <property type="entry name" value="Peptidase_C1"/>
    <property type="match status" value="1"/>
</dbReference>
<dbReference type="InterPro" id="IPR013128">
    <property type="entry name" value="Peptidase_C1A"/>
</dbReference>
<gene>
    <name evidence="3" type="ORF">LAZ67_3000155</name>
</gene>
<dbReference type="PROSITE" id="PS00640">
    <property type="entry name" value="THIOL_PROTEASE_ASN"/>
    <property type="match status" value="1"/>
</dbReference>
<evidence type="ECO:0000259" key="2">
    <source>
        <dbReference type="SMART" id="SM00645"/>
    </source>
</evidence>
<dbReference type="Proteomes" id="UP001235939">
    <property type="component" value="Chromosome 03"/>
</dbReference>
<feature type="domain" description="Peptidase C1A papain C-terminal" evidence="2">
    <location>
        <begin position="53"/>
        <end position="292"/>
    </location>
</feature>
<dbReference type="Gene3D" id="3.90.70.10">
    <property type="entry name" value="Cysteine proteinases"/>
    <property type="match status" value="1"/>
</dbReference>
<name>A0ABY6K609_9ARAC</name>
<reference evidence="3 4" key="1">
    <citation type="submission" date="2022-01" db="EMBL/GenBank/DDBJ databases">
        <title>A chromosomal length assembly of Cordylochernes scorpioides.</title>
        <authorList>
            <person name="Zeh D."/>
            <person name="Zeh J."/>
        </authorList>
    </citation>
    <scope>NUCLEOTIDE SEQUENCE [LARGE SCALE GENOMIC DNA]</scope>
    <source>
        <strain evidence="3">IN4F17</strain>
        <tissue evidence="3">Whole Body</tissue>
    </source>
</reference>
<dbReference type="CDD" id="cd02620">
    <property type="entry name" value="Peptidase_C1A_CathepsinB"/>
    <property type="match status" value="1"/>
</dbReference>
<dbReference type="EMBL" id="CP092865">
    <property type="protein sequence ID" value="UYV64289.1"/>
    <property type="molecule type" value="Genomic_DNA"/>
</dbReference>
<protein>
    <submittedName>
        <fullName evidence="3">Ctsb</fullName>
    </submittedName>
</protein>
<proteinExistence type="inferred from homology"/>
<evidence type="ECO:0000256" key="1">
    <source>
        <dbReference type="ARBA" id="ARBA00008455"/>
    </source>
</evidence>
<dbReference type="InterPro" id="IPR038765">
    <property type="entry name" value="Papain-like_cys_pep_sf"/>
</dbReference>
<keyword evidence="4" id="KW-1185">Reference proteome</keyword>
<evidence type="ECO:0000313" key="4">
    <source>
        <dbReference type="Proteomes" id="UP001235939"/>
    </source>
</evidence>
<dbReference type="InterPro" id="IPR000668">
    <property type="entry name" value="Peptidase_C1A_C"/>
</dbReference>
<dbReference type="PANTHER" id="PTHR12411">
    <property type="entry name" value="CYSTEINE PROTEASE FAMILY C1-RELATED"/>
    <property type="match status" value="1"/>
</dbReference>
<sequence>MLHTSFNIFGNFQAGRNYAEDSSLEDIKKRCNIIRSDHSDLPTRYHDTDGVQIPDDYDSRKIWSNCESIGMIRDEGDCGASYSYAAVDAIADRICIATKGQQKVELSALDLVSCGGQRCSGGDPMAAWKYWVSKGIVSEACQPYPYPPCNHGDSLGPYKPCGHNMPDPKCVRKCVDKSNKKYKKDLNHGYRAYKLPEDELMIKIEILRHGPIEVAINVYDDLLTYKSGVYRHISQNQLGGRALKLIGWGVENGVKYWLCANSWNAYWGDKGYIKIQRGVDECGIESYAVAGEPITWA</sequence>
<accession>A0ABY6K609</accession>
<comment type="similarity">
    <text evidence="1">Belongs to the peptidase C1 family.</text>
</comment>